<dbReference type="SUPFAM" id="SSF53187">
    <property type="entry name" value="Zn-dependent exopeptidases"/>
    <property type="match status" value="1"/>
</dbReference>
<evidence type="ECO:0000256" key="1">
    <source>
        <dbReference type="ARBA" id="ARBA00006153"/>
    </source>
</evidence>
<dbReference type="NCBIfam" id="TIGR01879">
    <property type="entry name" value="hydantase"/>
    <property type="match status" value="1"/>
</dbReference>
<dbReference type="PIRSF" id="PIRSF001235">
    <property type="entry name" value="Amidase_carbamoylase"/>
    <property type="match status" value="1"/>
</dbReference>
<sequence>MDQDRLEDTIYMLAKRGMMENGETNRVAFSDADLQGRAYIISLMQVSGLEVSVDYAGNIIGKRKGNNPDLPPIGFGSHIDMVPNGGNYDGCVGSLAAIEVVRTLNEAGIQTEHPLEVFIFSNEEGGVMGSRALVGDLKEEALGVVNSTGYTMREGINRLGGNADLIAEVERPEGSLAAFLELHIEQGGILHREGIDIGVVEGIVGIKWWDVKVSGFANHAGTTPMDMRQDALLASAQFILAVNEETLKMDGKQVGTVGRIQALPGAPNVIPGEVQMSLEIRDLSVENMEELFKSIEERATSISRETGTTFSFTPIDATSAPALTDPGIRQIIATASEELGLSTKNMQSGAGHDAQDMARITPVGMIFVPSVNGISHSPKEYTSPEDMANGANVLLRTLLKIDASW</sequence>
<protein>
    <submittedName>
        <fullName evidence="4">Zn-dependent hydrolase</fullName>
    </submittedName>
</protein>
<comment type="caution">
    <text evidence="4">The sequence shown here is derived from an EMBL/GenBank/DDBJ whole genome shotgun (WGS) entry which is preliminary data.</text>
</comment>
<feature type="domain" description="Peptidase M20 dimerisation" evidence="3">
    <location>
        <begin position="204"/>
        <end position="304"/>
    </location>
</feature>
<dbReference type="SUPFAM" id="SSF55031">
    <property type="entry name" value="Bacterial exopeptidase dimerisation domain"/>
    <property type="match status" value="1"/>
</dbReference>
<dbReference type="Gene3D" id="3.30.70.360">
    <property type="match status" value="1"/>
</dbReference>
<dbReference type="Pfam" id="PF07687">
    <property type="entry name" value="M20_dimer"/>
    <property type="match status" value="1"/>
</dbReference>
<gene>
    <name evidence="4" type="ORF">GCM10011361_06710</name>
</gene>
<accession>A0ABQ1QU27</accession>
<evidence type="ECO:0000313" key="5">
    <source>
        <dbReference type="Proteomes" id="UP000625780"/>
    </source>
</evidence>
<keyword evidence="2 4" id="KW-0378">Hydrolase</keyword>
<dbReference type="PANTHER" id="PTHR32494:SF5">
    <property type="entry name" value="ALLANTOATE AMIDOHYDROLASE"/>
    <property type="match status" value="1"/>
</dbReference>
<reference evidence="5" key="1">
    <citation type="journal article" date="2019" name="Int. J. Syst. Evol. Microbiol.">
        <title>The Global Catalogue of Microorganisms (GCM) 10K type strain sequencing project: providing services to taxonomists for standard genome sequencing and annotation.</title>
        <authorList>
            <consortium name="The Broad Institute Genomics Platform"/>
            <consortium name="The Broad Institute Genome Sequencing Center for Infectious Disease"/>
            <person name="Wu L."/>
            <person name="Ma J."/>
        </authorList>
    </citation>
    <scope>NUCLEOTIDE SEQUENCE [LARGE SCALE GENOMIC DNA]</scope>
    <source>
        <strain evidence="5">CGMCC 1.12606</strain>
    </source>
</reference>
<comment type="similarity">
    <text evidence="1">Belongs to the peptidase M20 family.</text>
</comment>
<dbReference type="InterPro" id="IPR010158">
    <property type="entry name" value="Amidase_Cbmase"/>
</dbReference>
<dbReference type="CDD" id="cd03884">
    <property type="entry name" value="M20_bAS"/>
    <property type="match status" value="1"/>
</dbReference>
<dbReference type="Proteomes" id="UP000625780">
    <property type="component" value="Unassembled WGS sequence"/>
</dbReference>
<dbReference type="PANTHER" id="PTHR32494">
    <property type="entry name" value="ALLANTOATE DEIMINASE-RELATED"/>
    <property type="match status" value="1"/>
</dbReference>
<dbReference type="NCBIfam" id="NF006771">
    <property type="entry name" value="PRK09290.1-5"/>
    <property type="match status" value="1"/>
</dbReference>
<evidence type="ECO:0000259" key="3">
    <source>
        <dbReference type="Pfam" id="PF07687"/>
    </source>
</evidence>
<dbReference type="Pfam" id="PF01546">
    <property type="entry name" value="Peptidase_M20"/>
    <property type="match status" value="1"/>
</dbReference>
<dbReference type="InterPro" id="IPR002933">
    <property type="entry name" value="Peptidase_M20"/>
</dbReference>
<keyword evidence="5" id="KW-1185">Reference proteome</keyword>
<dbReference type="InterPro" id="IPR011650">
    <property type="entry name" value="Peptidase_M20_dimer"/>
</dbReference>
<name>A0ABQ1QU27_9FLAO</name>
<evidence type="ECO:0000256" key="2">
    <source>
        <dbReference type="ARBA" id="ARBA00022801"/>
    </source>
</evidence>
<dbReference type="Gene3D" id="3.40.630.10">
    <property type="entry name" value="Zn peptidases"/>
    <property type="match status" value="1"/>
</dbReference>
<organism evidence="4 5">
    <name type="scientific">Muriicola marianensis</name>
    <dbReference type="NCBI Taxonomy" id="1324801"/>
    <lineage>
        <taxon>Bacteria</taxon>
        <taxon>Pseudomonadati</taxon>
        <taxon>Bacteroidota</taxon>
        <taxon>Flavobacteriia</taxon>
        <taxon>Flavobacteriales</taxon>
        <taxon>Flavobacteriaceae</taxon>
        <taxon>Muriicola</taxon>
    </lineage>
</organism>
<evidence type="ECO:0000313" key="4">
    <source>
        <dbReference type="EMBL" id="GGD42370.1"/>
    </source>
</evidence>
<dbReference type="InterPro" id="IPR036264">
    <property type="entry name" value="Bact_exopeptidase_dim_dom"/>
</dbReference>
<dbReference type="EMBL" id="BMFH01000001">
    <property type="protein sequence ID" value="GGD42370.1"/>
    <property type="molecule type" value="Genomic_DNA"/>
</dbReference>
<dbReference type="GO" id="GO:0016787">
    <property type="term" value="F:hydrolase activity"/>
    <property type="evidence" value="ECO:0007669"/>
    <property type="project" value="UniProtKB-KW"/>
</dbReference>
<proteinExistence type="inferred from homology"/>